<dbReference type="AlphaFoldDB" id="A0AAW5Q296"/>
<reference evidence="7" key="1">
    <citation type="submission" date="2022-04" db="EMBL/GenBank/DDBJ databases">
        <title>Human microbiome associated bacterial genomes.</title>
        <authorList>
            <person name="Sandstrom S."/>
            <person name="Salamzade R."/>
            <person name="Kalan L.R."/>
        </authorList>
    </citation>
    <scope>NUCLEOTIDE SEQUENCE</scope>
    <source>
        <strain evidence="7">P3-SID1762</strain>
    </source>
</reference>
<feature type="domain" description="Solute-binding protein family 5" evidence="6">
    <location>
        <begin position="91"/>
        <end position="471"/>
    </location>
</feature>
<feature type="chain" id="PRO_5043566010" evidence="5">
    <location>
        <begin position="19"/>
        <end position="570"/>
    </location>
</feature>
<dbReference type="GO" id="GO:0042597">
    <property type="term" value="C:periplasmic space"/>
    <property type="evidence" value="ECO:0007669"/>
    <property type="project" value="UniProtKB-ARBA"/>
</dbReference>
<evidence type="ECO:0000256" key="5">
    <source>
        <dbReference type="SAM" id="SignalP"/>
    </source>
</evidence>
<dbReference type="GO" id="GO:0043190">
    <property type="term" value="C:ATP-binding cassette (ABC) transporter complex"/>
    <property type="evidence" value="ECO:0007669"/>
    <property type="project" value="InterPro"/>
</dbReference>
<dbReference type="InterPro" id="IPR000914">
    <property type="entry name" value="SBP_5_dom"/>
</dbReference>
<dbReference type="GO" id="GO:1904680">
    <property type="term" value="F:peptide transmembrane transporter activity"/>
    <property type="evidence" value="ECO:0007669"/>
    <property type="project" value="TreeGrafter"/>
</dbReference>
<dbReference type="InterPro" id="IPR039424">
    <property type="entry name" value="SBP_5"/>
</dbReference>
<feature type="compositionally biased region" description="Low complexity" evidence="4">
    <location>
        <begin position="380"/>
        <end position="396"/>
    </location>
</feature>
<dbReference type="Gene3D" id="3.40.190.10">
    <property type="entry name" value="Periplasmic binding protein-like II"/>
    <property type="match status" value="1"/>
</dbReference>
<dbReference type="EMBL" id="JALXTC010000001">
    <property type="protein sequence ID" value="MCT2116279.1"/>
    <property type="molecule type" value="Genomic_DNA"/>
</dbReference>
<evidence type="ECO:0000313" key="8">
    <source>
        <dbReference type="Proteomes" id="UP001206890"/>
    </source>
</evidence>
<keyword evidence="3 5" id="KW-0732">Signal</keyword>
<name>A0AAW5Q296_9ACTN</name>
<evidence type="ECO:0000256" key="3">
    <source>
        <dbReference type="ARBA" id="ARBA00022729"/>
    </source>
</evidence>
<gene>
    <name evidence="7" type="ORF">M3D93_00670</name>
</gene>
<dbReference type="Proteomes" id="UP001206890">
    <property type="component" value="Unassembled WGS sequence"/>
</dbReference>
<evidence type="ECO:0000256" key="4">
    <source>
        <dbReference type="SAM" id="MobiDB-lite"/>
    </source>
</evidence>
<dbReference type="InterPro" id="IPR030678">
    <property type="entry name" value="Peptide/Ni-bd"/>
</dbReference>
<proteinExistence type="inferred from homology"/>
<dbReference type="PROSITE" id="PS51257">
    <property type="entry name" value="PROKAR_LIPOPROTEIN"/>
    <property type="match status" value="1"/>
</dbReference>
<dbReference type="PANTHER" id="PTHR30290">
    <property type="entry name" value="PERIPLASMIC BINDING COMPONENT OF ABC TRANSPORTER"/>
    <property type="match status" value="1"/>
</dbReference>
<dbReference type="GO" id="GO:0015833">
    <property type="term" value="P:peptide transport"/>
    <property type="evidence" value="ECO:0007669"/>
    <property type="project" value="TreeGrafter"/>
</dbReference>
<feature type="signal peptide" evidence="5">
    <location>
        <begin position="1"/>
        <end position="18"/>
    </location>
</feature>
<accession>A0AAW5Q296</accession>
<feature type="region of interest" description="Disordered" evidence="4">
    <location>
        <begin position="324"/>
        <end position="396"/>
    </location>
</feature>
<dbReference type="SUPFAM" id="SSF53850">
    <property type="entry name" value="Periplasmic binding protein-like II"/>
    <property type="match status" value="1"/>
</dbReference>
<dbReference type="PANTHER" id="PTHR30290:SF9">
    <property type="entry name" value="OLIGOPEPTIDE-BINDING PROTEIN APPA"/>
    <property type="match status" value="1"/>
</dbReference>
<dbReference type="PIRSF" id="PIRSF002741">
    <property type="entry name" value="MppA"/>
    <property type="match status" value="1"/>
</dbReference>
<comment type="similarity">
    <text evidence="1">Belongs to the bacterial solute-binding protein 5 family.</text>
</comment>
<evidence type="ECO:0000256" key="1">
    <source>
        <dbReference type="ARBA" id="ARBA00005695"/>
    </source>
</evidence>
<dbReference type="Pfam" id="PF00496">
    <property type="entry name" value="SBP_bac_5"/>
    <property type="match status" value="1"/>
</dbReference>
<dbReference type="Gene3D" id="3.10.105.10">
    <property type="entry name" value="Dipeptide-binding Protein, Domain 3"/>
    <property type="match status" value="1"/>
</dbReference>
<dbReference type="Gene3D" id="3.90.76.10">
    <property type="entry name" value="Dipeptide-binding Protein, Domain 1"/>
    <property type="match status" value="1"/>
</dbReference>
<organism evidence="7 8">
    <name type="scientific">Dietzia cinnamea</name>
    <dbReference type="NCBI Taxonomy" id="321318"/>
    <lineage>
        <taxon>Bacteria</taxon>
        <taxon>Bacillati</taxon>
        <taxon>Actinomycetota</taxon>
        <taxon>Actinomycetes</taxon>
        <taxon>Mycobacteriales</taxon>
        <taxon>Dietziaceae</taxon>
        <taxon>Dietzia</taxon>
    </lineage>
</organism>
<evidence type="ECO:0000256" key="2">
    <source>
        <dbReference type="ARBA" id="ARBA00022448"/>
    </source>
</evidence>
<protein>
    <submittedName>
        <fullName evidence="7">ABC transporter substrate-binding protein</fullName>
    </submittedName>
</protein>
<dbReference type="RefSeq" id="WP_259825095.1">
    <property type="nucleotide sequence ID" value="NZ_JAFFGT010000032.1"/>
</dbReference>
<sequence length="570" mass="58833">MRPFYAAAGAAVALGVLASGCAMPAAGGAGGPGSGTGAGLGTDAGDRVVLADSAPLGEFNPVSGYGSTGVSPLYEGLLRPYAADDEHLPDLVPALAAAEPEVSADGLTWTIRLREGVRFHDGSALDSSDVAATYRAVVDPASGSPIASDYTSIAGVETPDPLTVRFRLDAPDPGMPARLLLGIAPSERLAPGPAAASTLNTDPVGTGPYQLERLSPGEAVLTGNPDHRDGAPEVDTLVLKSVPDENARAQMVLTGEVDGTVLPPTLASGLAGRDGTELVSVNSADWRAVALPMAHPFTGDPAVRRALAAAIDRHSLVEHVLAGHGRPASSPITDAYPEHEPGTDAAVGADSDPAARQADTRELLAAAGWRPGPDGVLTRRAGAPNGTAPNGTAPAGAPARAELVLAYPAADSLRRELASAVADQLRGLGVAVELWGAKWDEIEARSGEVAVLLGGGDNPFTVDTQVHRTLHSATRTSGPLDNPGGYANQDVDRALGAARHTADPVERTRLYRRAQQAYLRDPGHLFLVTLEHTYLVRDTGHTGPAPILEPHVHGATWGPWWAIHRWTARP</sequence>
<evidence type="ECO:0000259" key="6">
    <source>
        <dbReference type="Pfam" id="PF00496"/>
    </source>
</evidence>
<comment type="caution">
    <text evidence="7">The sequence shown here is derived from an EMBL/GenBank/DDBJ whole genome shotgun (WGS) entry which is preliminary data.</text>
</comment>
<evidence type="ECO:0000313" key="7">
    <source>
        <dbReference type="EMBL" id="MCT2116279.1"/>
    </source>
</evidence>
<keyword evidence="2" id="KW-0813">Transport</keyword>